<protein>
    <submittedName>
        <fullName evidence="5">AraC protein arabinose-binding/dimerization</fullName>
    </submittedName>
</protein>
<dbReference type="Gene3D" id="1.10.10.60">
    <property type="entry name" value="Homeodomain-like"/>
    <property type="match status" value="1"/>
</dbReference>
<evidence type="ECO:0000256" key="2">
    <source>
        <dbReference type="ARBA" id="ARBA00023125"/>
    </source>
</evidence>
<gene>
    <name evidence="5" type="ORF">KOSB73_240237</name>
</gene>
<dbReference type="GO" id="GO:0043565">
    <property type="term" value="F:sequence-specific DNA binding"/>
    <property type="evidence" value="ECO:0007669"/>
    <property type="project" value="InterPro"/>
</dbReference>
<dbReference type="SUPFAM" id="SSF46689">
    <property type="entry name" value="Homeodomain-like"/>
    <property type="match status" value="2"/>
</dbReference>
<keyword evidence="1" id="KW-0805">Transcription regulation</keyword>
<dbReference type="Proteomes" id="UP000220639">
    <property type="component" value="Unassembled WGS sequence"/>
</dbReference>
<sequence length="280" mass="31724">MSFLMARGSVNHMPQQKRADWVRLAQSPAHIERIEAFFGGHGYEPHRHDTYAIGQTLSGVQRFHYRGGLQHSLPGGTMVLHPDEVHDGEAGTEEGFRYRMVYIEPALIQKILGGRPLPFIPGGISSDPRLLHAALPLLKDVNAHFAPLEEEDALYDLAQTLAAVGGQRFRRRAFDYPAAERAREYIHACFAQNITLDTLANVSGRDRWSLSRDFRALFGASPWRYVMMRRLEFCRQRMLAGDNLADIAAHAGFADQSHMTRQFISRFGLSPGRWLKFVRP</sequence>
<dbReference type="InterPro" id="IPR009057">
    <property type="entry name" value="Homeodomain-like_sf"/>
</dbReference>
<dbReference type="PANTHER" id="PTHR46796">
    <property type="entry name" value="HTH-TYPE TRANSCRIPTIONAL ACTIVATOR RHAS-RELATED"/>
    <property type="match status" value="1"/>
</dbReference>
<dbReference type="PROSITE" id="PS01124">
    <property type="entry name" value="HTH_ARAC_FAMILY_2"/>
    <property type="match status" value="1"/>
</dbReference>
<accession>A0A285B2B9</accession>
<dbReference type="SMART" id="SM00342">
    <property type="entry name" value="HTH_ARAC"/>
    <property type="match status" value="1"/>
</dbReference>
<dbReference type="Pfam" id="PF02311">
    <property type="entry name" value="AraC_binding"/>
    <property type="match status" value="1"/>
</dbReference>
<dbReference type="InterPro" id="IPR037923">
    <property type="entry name" value="HTH-like"/>
</dbReference>
<evidence type="ECO:0000256" key="3">
    <source>
        <dbReference type="ARBA" id="ARBA00023163"/>
    </source>
</evidence>
<proteinExistence type="predicted"/>
<keyword evidence="2" id="KW-0238">DNA-binding</keyword>
<dbReference type="Pfam" id="PF12833">
    <property type="entry name" value="HTH_18"/>
    <property type="match status" value="1"/>
</dbReference>
<evidence type="ECO:0000256" key="1">
    <source>
        <dbReference type="ARBA" id="ARBA00023015"/>
    </source>
</evidence>
<feature type="domain" description="HTH araC/xylS-type" evidence="4">
    <location>
        <begin position="180"/>
        <end position="277"/>
    </location>
</feature>
<dbReference type="SUPFAM" id="SSF51215">
    <property type="entry name" value="Regulatory protein AraC"/>
    <property type="match status" value="1"/>
</dbReference>
<dbReference type="InterPro" id="IPR003313">
    <property type="entry name" value="AraC-bd"/>
</dbReference>
<dbReference type="InterPro" id="IPR018060">
    <property type="entry name" value="HTH_AraC"/>
</dbReference>
<evidence type="ECO:0000313" key="6">
    <source>
        <dbReference type="Proteomes" id="UP000220639"/>
    </source>
</evidence>
<dbReference type="GO" id="GO:0003700">
    <property type="term" value="F:DNA-binding transcription factor activity"/>
    <property type="evidence" value="ECO:0007669"/>
    <property type="project" value="InterPro"/>
</dbReference>
<evidence type="ECO:0000313" key="5">
    <source>
        <dbReference type="EMBL" id="SNU35070.1"/>
    </source>
</evidence>
<reference evidence="6" key="1">
    <citation type="submission" date="2017-08" db="EMBL/GenBank/DDBJ databases">
        <authorList>
            <person name="Brisse S."/>
        </authorList>
    </citation>
    <scope>NUCLEOTIDE SEQUENCE [LARGE SCALE GENOMIC DNA]</scope>
    <source>
        <strain evidence="6">06D021</strain>
    </source>
</reference>
<dbReference type="PANTHER" id="PTHR46796:SF2">
    <property type="entry name" value="TRANSCRIPTIONAL REGULATORY PROTEIN"/>
    <property type="match status" value="1"/>
</dbReference>
<keyword evidence="3" id="KW-0804">Transcription</keyword>
<dbReference type="EMBL" id="FZTC01000017">
    <property type="protein sequence ID" value="SNU35070.1"/>
    <property type="molecule type" value="Genomic_DNA"/>
</dbReference>
<evidence type="ECO:0000259" key="4">
    <source>
        <dbReference type="PROSITE" id="PS01124"/>
    </source>
</evidence>
<name>A0A285B2B9_9ENTR</name>
<dbReference type="AlphaFoldDB" id="A0A285B2B9"/>
<dbReference type="InterPro" id="IPR050204">
    <property type="entry name" value="AraC_XylS_family_regulators"/>
</dbReference>
<organism evidence="5 6">
    <name type="scientific">Klebsiella grimontii</name>
    <dbReference type="NCBI Taxonomy" id="2058152"/>
    <lineage>
        <taxon>Bacteria</taxon>
        <taxon>Pseudomonadati</taxon>
        <taxon>Pseudomonadota</taxon>
        <taxon>Gammaproteobacteria</taxon>
        <taxon>Enterobacterales</taxon>
        <taxon>Enterobacteriaceae</taxon>
        <taxon>Klebsiella/Raoultella group</taxon>
        <taxon>Klebsiella</taxon>
    </lineage>
</organism>